<evidence type="ECO:0000313" key="6">
    <source>
        <dbReference type="Proteomes" id="UP000199300"/>
    </source>
</evidence>
<dbReference type="SMART" id="SM00797">
    <property type="entry name" value="AHS2"/>
    <property type="match status" value="1"/>
</dbReference>
<keyword evidence="3" id="KW-0067">ATP-binding</keyword>
<protein>
    <submittedName>
        <fullName evidence="5">Allophanate hydrolase subunit 2</fullName>
    </submittedName>
</protein>
<accession>A0A1H8KAA5</accession>
<evidence type="ECO:0000256" key="3">
    <source>
        <dbReference type="ARBA" id="ARBA00022840"/>
    </source>
</evidence>
<gene>
    <name evidence="5" type="ORF">SAMN04488134_102219</name>
</gene>
<evidence type="ECO:0000256" key="1">
    <source>
        <dbReference type="ARBA" id="ARBA00022741"/>
    </source>
</evidence>
<feature type="domain" description="Carboxyltransferase" evidence="4">
    <location>
        <begin position="24"/>
        <end position="304"/>
    </location>
</feature>
<keyword evidence="6" id="KW-1185">Reference proteome</keyword>
<dbReference type="RefSeq" id="WP_091495456.1">
    <property type="nucleotide sequence ID" value="NZ_FODJ01000002.1"/>
</dbReference>
<name>A0A1H8KAA5_9BACI</name>
<dbReference type="Pfam" id="PF02626">
    <property type="entry name" value="CT_A_B"/>
    <property type="match status" value="1"/>
</dbReference>
<dbReference type="InterPro" id="IPR052708">
    <property type="entry name" value="PxpC"/>
</dbReference>
<dbReference type="STRING" id="872970.SAMN04488134_102219"/>
<evidence type="ECO:0000259" key="4">
    <source>
        <dbReference type="SMART" id="SM00797"/>
    </source>
</evidence>
<proteinExistence type="predicted"/>
<sequence length="363" mass="39731">MGLKVIKSGVHITVQDFGRIAHQHLGFSVAGAMDRQALELANRLVQNTIDEACLEIMLTGGTFLFTKSTVIAITGADCQPKLNDVSIAMYESIIIRAGDELAIGYLVDGRFSYLSVQGGFVLDAVLGSRSTSIRYQLGGYQGRALQPGDQLQIRESGQDGSLPELTCKHDTLNKDHPLRVRYLASADLDYFSIGKLADFEQMSFHISAQADRMGYRLIAPNDRLAHEHTMISEATVCGAIQIPPNGHPIVLLMDRQTTGGYPVIGVVASVDLPKLVQCSERVPINFTRITVEEAQLLIEEQAQLNQSAIKPKAGLACVDQVKQLIEVVEGAQLSAFTYQDKKGVRIKLSMRNVKGARNYDKKS</sequence>
<organism evidence="5 6">
    <name type="scientific">Amphibacillus marinus</name>
    <dbReference type="NCBI Taxonomy" id="872970"/>
    <lineage>
        <taxon>Bacteria</taxon>
        <taxon>Bacillati</taxon>
        <taxon>Bacillota</taxon>
        <taxon>Bacilli</taxon>
        <taxon>Bacillales</taxon>
        <taxon>Bacillaceae</taxon>
        <taxon>Amphibacillus</taxon>
    </lineage>
</organism>
<evidence type="ECO:0000313" key="5">
    <source>
        <dbReference type="EMBL" id="SEN89631.1"/>
    </source>
</evidence>
<dbReference type="Gene3D" id="2.40.100.10">
    <property type="entry name" value="Cyclophilin-like"/>
    <property type="match status" value="1"/>
</dbReference>
<dbReference type="SUPFAM" id="SSF50891">
    <property type="entry name" value="Cyclophilin-like"/>
    <property type="match status" value="1"/>
</dbReference>
<reference evidence="5 6" key="1">
    <citation type="submission" date="2016-10" db="EMBL/GenBank/DDBJ databases">
        <authorList>
            <person name="de Groot N.N."/>
        </authorList>
    </citation>
    <scope>NUCLEOTIDE SEQUENCE [LARGE SCALE GENOMIC DNA]</scope>
    <source>
        <strain evidence="5 6">CGMCC 1.10434</strain>
    </source>
</reference>
<dbReference type="NCBIfam" id="TIGR00724">
    <property type="entry name" value="urea_amlyse_rel"/>
    <property type="match status" value="1"/>
</dbReference>
<dbReference type="InterPro" id="IPR003778">
    <property type="entry name" value="CT_A_B"/>
</dbReference>
<dbReference type="GO" id="GO:0005524">
    <property type="term" value="F:ATP binding"/>
    <property type="evidence" value="ECO:0007669"/>
    <property type="project" value="UniProtKB-KW"/>
</dbReference>
<dbReference type="OrthoDB" id="9782422at2"/>
<dbReference type="Proteomes" id="UP000199300">
    <property type="component" value="Unassembled WGS sequence"/>
</dbReference>
<dbReference type="PANTHER" id="PTHR43309:SF5">
    <property type="entry name" value="5-OXOPROLINASE SUBUNIT C"/>
    <property type="match status" value="1"/>
</dbReference>
<dbReference type="PANTHER" id="PTHR43309">
    <property type="entry name" value="5-OXOPROLINASE SUBUNIT C"/>
    <property type="match status" value="1"/>
</dbReference>
<keyword evidence="1" id="KW-0547">Nucleotide-binding</keyword>
<dbReference type="InterPro" id="IPR029000">
    <property type="entry name" value="Cyclophilin-like_dom_sf"/>
</dbReference>
<dbReference type="GO" id="GO:0016787">
    <property type="term" value="F:hydrolase activity"/>
    <property type="evidence" value="ECO:0007669"/>
    <property type="project" value="UniProtKB-KW"/>
</dbReference>
<keyword evidence="2 5" id="KW-0378">Hydrolase</keyword>
<dbReference type="EMBL" id="FODJ01000002">
    <property type="protein sequence ID" value="SEN89631.1"/>
    <property type="molecule type" value="Genomic_DNA"/>
</dbReference>
<dbReference type="AlphaFoldDB" id="A0A1H8KAA5"/>
<evidence type="ECO:0000256" key="2">
    <source>
        <dbReference type="ARBA" id="ARBA00022801"/>
    </source>
</evidence>